<evidence type="ECO:0000313" key="4">
    <source>
        <dbReference type="Proteomes" id="UP000467700"/>
    </source>
</evidence>
<feature type="domain" description="AB hydrolase-1" evidence="2">
    <location>
        <begin position="208"/>
        <end position="258"/>
    </location>
</feature>
<protein>
    <recommendedName>
        <fullName evidence="2">AB hydrolase-1 domain-containing protein</fullName>
    </recommendedName>
</protein>
<keyword evidence="4" id="KW-1185">Reference proteome</keyword>
<dbReference type="InterPro" id="IPR029058">
    <property type="entry name" value="AB_hydrolase_fold"/>
</dbReference>
<reference evidence="3 4" key="1">
    <citation type="submission" date="2020-01" db="EMBL/GenBank/DDBJ databases">
        <authorList>
            <person name="Gupta K D."/>
        </authorList>
    </citation>
    <scope>NUCLEOTIDE SEQUENCE [LARGE SCALE GENOMIC DNA]</scope>
</reference>
<accession>A0A8S0WYB2</accession>
<feature type="region of interest" description="Disordered" evidence="1">
    <location>
        <begin position="262"/>
        <end position="290"/>
    </location>
</feature>
<organism evidence="3 4">
    <name type="scientific">Cyclocybe aegerita</name>
    <name type="common">Black poplar mushroom</name>
    <name type="synonym">Agrocybe aegerita</name>
    <dbReference type="NCBI Taxonomy" id="1973307"/>
    <lineage>
        <taxon>Eukaryota</taxon>
        <taxon>Fungi</taxon>
        <taxon>Dikarya</taxon>
        <taxon>Basidiomycota</taxon>
        <taxon>Agaricomycotina</taxon>
        <taxon>Agaricomycetes</taxon>
        <taxon>Agaricomycetidae</taxon>
        <taxon>Agaricales</taxon>
        <taxon>Agaricineae</taxon>
        <taxon>Bolbitiaceae</taxon>
        <taxon>Cyclocybe</taxon>
    </lineage>
</organism>
<dbReference type="Gene3D" id="3.40.50.1820">
    <property type="entry name" value="alpha/beta hydrolase"/>
    <property type="match status" value="1"/>
</dbReference>
<dbReference type="SUPFAM" id="SSF53474">
    <property type="entry name" value="alpha/beta-Hydrolases"/>
    <property type="match status" value="1"/>
</dbReference>
<comment type="caution">
    <text evidence="3">The sequence shown here is derived from an EMBL/GenBank/DDBJ whole genome shotgun (WGS) entry which is preliminary data.</text>
</comment>
<feature type="region of interest" description="Disordered" evidence="1">
    <location>
        <begin position="1"/>
        <end position="45"/>
    </location>
</feature>
<dbReference type="InterPro" id="IPR000073">
    <property type="entry name" value="AB_hydrolase_1"/>
</dbReference>
<feature type="compositionally biased region" description="Pro residues" evidence="1">
    <location>
        <begin position="22"/>
        <end position="44"/>
    </location>
</feature>
<sequence>MEPNAYPRVPPFTWEPVEPRKPLPIYPPPEPLESPPALPSPPRKPIFDAPYTLSTHIFPAAYLRSTRLVPEPPSPPSNASKAERKRVIAEALRQLTALRTSRVTEGYPRLLWNCVNRYVKNGLNESNRTGATLFFVHANGFPKEIWEPTLGLLLASPTAGFIDEAWCWESVQHGDAALLNAHMASGISTSVALPTHLPHVPREETDHRIKNGYKNRKFVAVGHCYGGCISALAAHLYPTLFSALILLDPVISKPFEHEPKGAASALNRQETWSSRSDFPPKSNTSLHLIP</sequence>
<gene>
    <name evidence="3" type="ORF">AAE3_LOCUS11073</name>
</gene>
<dbReference type="EMBL" id="CACVBS010000070">
    <property type="protein sequence ID" value="CAA7268776.1"/>
    <property type="molecule type" value="Genomic_DNA"/>
</dbReference>
<evidence type="ECO:0000313" key="3">
    <source>
        <dbReference type="EMBL" id="CAA7268776.1"/>
    </source>
</evidence>
<proteinExistence type="predicted"/>
<feature type="compositionally biased region" description="Polar residues" evidence="1">
    <location>
        <begin position="266"/>
        <end position="290"/>
    </location>
</feature>
<name>A0A8S0WYB2_CYCAE</name>
<dbReference type="OrthoDB" id="94039at2759"/>
<dbReference type="Pfam" id="PF00561">
    <property type="entry name" value="Abhydrolase_1"/>
    <property type="match status" value="1"/>
</dbReference>
<dbReference type="AlphaFoldDB" id="A0A8S0WYB2"/>
<dbReference type="Proteomes" id="UP000467700">
    <property type="component" value="Unassembled WGS sequence"/>
</dbReference>
<evidence type="ECO:0000256" key="1">
    <source>
        <dbReference type="SAM" id="MobiDB-lite"/>
    </source>
</evidence>
<evidence type="ECO:0000259" key="2">
    <source>
        <dbReference type="Pfam" id="PF00561"/>
    </source>
</evidence>